<dbReference type="GO" id="GO:0006488">
    <property type="term" value="P:dolichol-linked oligosaccharide biosynthetic process"/>
    <property type="evidence" value="ECO:0007669"/>
    <property type="project" value="UniProtKB-UniRule"/>
</dbReference>
<keyword evidence="5" id="KW-0560">Oxidoreductase</keyword>
<dbReference type="GO" id="GO:0102389">
    <property type="term" value="F:polyprenol reductase activity"/>
    <property type="evidence" value="ECO:0007669"/>
    <property type="project" value="UniProtKB-UniRule"/>
</dbReference>
<dbReference type="InParanoid" id="A5DYW8"/>
<comment type="function">
    <text evidence="5">Plays a key role in early steps of protein N-linked glycosylation by being involved in the conversion of polyprenol into dolichol. Acts as a polyprenal reductase that mediates the reduction of polyprenal into dolichal in a NADP-dependent mechanism. Dolichols are required for the synthesis of dolichol-linked monosaccharides and the oligosaccharide precursor used for N-glycosylation.</text>
</comment>
<dbReference type="AlphaFoldDB" id="A5DYW8"/>
<protein>
    <recommendedName>
        <fullName evidence="5">Polyprenal reductase</fullName>
        <ecNumber evidence="5">1.3.1.94</ecNumber>
    </recommendedName>
</protein>
<keyword evidence="2 5" id="KW-0812">Transmembrane</keyword>
<dbReference type="Pfam" id="PF02544">
    <property type="entry name" value="Steroid_dh"/>
    <property type="match status" value="1"/>
</dbReference>
<feature type="transmembrane region" description="Helical" evidence="5">
    <location>
        <begin position="202"/>
        <end position="223"/>
    </location>
</feature>
<keyword evidence="5" id="KW-0256">Endoplasmic reticulum</keyword>
<keyword evidence="3 5" id="KW-1133">Transmembrane helix</keyword>
<comment type="catalytic activity">
    <reaction evidence="5">
        <text>a di-trans,poly-cis-dolichal + NADP(+) = a di-trans,poly-cis-polyprenal + NADPH + H(+)</text>
        <dbReference type="Rhea" id="RHEA:80727"/>
        <dbReference type="Rhea" id="RHEA-COMP:19536"/>
        <dbReference type="Rhea" id="RHEA-COMP:19537"/>
        <dbReference type="ChEBI" id="CHEBI:15378"/>
        <dbReference type="ChEBI" id="CHEBI:57783"/>
        <dbReference type="ChEBI" id="CHEBI:58349"/>
        <dbReference type="ChEBI" id="CHEBI:231623"/>
        <dbReference type="ChEBI" id="CHEBI:231637"/>
        <dbReference type="EC" id="1.3.1.94"/>
    </reaction>
    <physiologicalReaction direction="right-to-left" evidence="5">
        <dbReference type="Rhea" id="RHEA:80729"/>
    </physiologicalReaction>
</comment>
<dbReference type="InterPro" id="IPR001104">
    <property type="entry name" value="3-oxo-5_a-steroid_4-DH_C"/>
</dbReference>
<dbReference type="UniPathway" id="UPA00378"/>
<dbReference type="KEGG" id="lel:PVL30_003390"/>
<dbReference type="GO" id="GO:0160198">
    <property type="term" value="F:polyprenal reductase activity"/>
    <property type="evidence" value="ECO:0007669"/>
    <property type="project" value="UniProtKB-EC"/>
</dbReference>
<dbReference type="GO" id="GO:0005789">
    <property type="term" value="C:endoplasmic reticulum membrane"/>
    <property type="evidence" value="ECO:0007669"/>
    <property type="project" value="UniProtKB-SubCell"/>
</dbReference>
<dbReference type="EMBL" id="CH981526">
    <property type="protein sequence ID" value="EDK44376.1"/>
    <property type="molecule type" value="Genomic_DNA"/>
</dbReference>
<feature type="transmembrane region" description="Helical" evidence="5">
    <location>
        <begin position="160"/>
        <end position="181"/>
    </location>
</feature>
<dbReference type="InterPro" id="IPR039698">
    <property type="entry name" value="Dfg10/SRD5A3"/>
</dbReference>
<feature type="transmembrane region" description="Helical" evidence="5">
    <location>
        <begin position="229"/>
        <end position="250"/>
    </location>
</feature>
<dbReference type="Proteomes" id="UP000001996">
    <property type="component" value="Unassembled WGS sequence"/>
</dbReference>
<dbReference type="FunCoup" id="A5DYW8">
    <property type="interactions" value="338"/>
</dbReference>
<dbReference type="eggNOG" id="KOG1640">
    <property type="taxonomic scope" value="Eukaryota"/>
</dbReference>
<evidence type="ECO:0000256" key="4">
    <source>
        <dbReference type="ARBA" id="ARBA00023136"/>
    </source>
</evidence>
<evidence type="ECO:0000256" key="2">
    <source>
        <dbReference type="ARBA" id="ARBA00022692"/>
    </source>
</evidence>
<comment type="similarity">
    <text evidence="5">Belongs to the steroid 5-alpha reductase family. Polyprenal reductase subfamily.</text>
</comment>
<keyword evidence="5" id="KW-0521">NADP</keyword>
<gene>
    <name evidence="7" type="ORF">LELG_02555</name>
</gene>
<dbReference type="VEuPathDB" id="FungiDB:LELG_02555"/>
<dbReference type="STRING" id="379508.A5DYW8"/>
<dbReference type="GO" id="GO:0003865">
    <property type="term" value="F:3-oxo-5-alpha-steroid 4-dehydrogenase activity"/>
    <property type="evidence" value="ECO:0007669"/>
    <property type="project" value="TreeGrafter"/>
</dbReference>
<keyword evidence="8" id="KW-1185">Reference proteome</keyword>
<evidence type="ECO:0000256" key="5">
    <source>
        <dbReference type="RuleBase" id="RU367081"/>
    </source>
</evidence>
<evidence type="ECO:0000256" key="3">
    <source>
        <dbReference type="ARBA" id="ARBA00022989"/>
    </source>
</evidence>
<evidence type="ECO:0000313" key="7">
    <source>
        <dbReference type="EMBL" id="EDK44376.1"/>
    </source>
</evidence>
<comment type="pathway">
    <text evidence="5">Protein modification; protein glycosylation.</text>
</comment>
<dbReference type="GO" id="GO:0016095">
    <property type="term" value="P:polyprenol catabolic process"/>
    <property type="evidence" value="ECO:0007669"/>
    <property type="project" value="UniProtKB-UniRule"/>
</dbReference>
<dbReference type="HOGENOM" id="CLU_044409_0_0_1"/>
<accession>A5DYW8</accession>
<keyword evidence="4 5" id="KW-0472">Membrane</keyword>
<dbReference type="EC" id="1.3.1.94" evidence="5"/>
<evidence type="ECO:0000256" key="1">
    <source>
        <dbReference type="ARBA" id="ARBA00004127"/>
    </source>
</evidence>
<dbReference type="OrthoDB" id="541710at2759"/>
<proteinExistence type="inferred from homology"/>
<reference evidence="7 8" key="1">
    <citation type="journal article" date="2009" name="Nature">
        <title>Evolution of pathogenicity and sexual reproduction in eight Candida genomes.</title>
        <authorList>
            <person name="Butler G."/>
            <person name="Rasmussen M.D."/>
            <person name="Lin M.F."/>
            <person name="Santos M.A."/>
            <person name="Sakthikumar S."/>
            <person name="Munro C.A."/>
            <person name="Rheinbay E."/>
            <person name="Grabherr M."/>
            <person name="Forche A."/>
            <person name="Reedy J.L."/>
            <person name="Agrafioti I."/>
            <person name="Arnaud M.B."/>
            <person name="Bates S."/>
            <person name="Brown A.J."/>
            <person name="Brunke S."/>
            <person name="Costanzo M.C."/>
            <person name="Fitzpatrick D.A."/>
            <person name="de Groot P.W."/>
            <person name="Harris D."/>
            <person name="Hoyer L.L."/>
            <person name="Hube B."/>
            <person name="Klis F.M."/>
            <person name="Kodira C."/>
            <person name="Lennard N."/>
            <person name="Logue M.E."/>
            <person name="Martin R."/>
            <person name="Neiman A.M."/>
            <person name="Nikolaou E."/>
            <person name="Quail M.A."/>
            <person name="Quinn J."/>
            <person name="Santos M.C."/>
            <person name="Schmitzberger F.F."/>
            <person name="Sherlock G."/>
            <person name="Shah P."/>
            <person name="Silverstein K.A."/>
            <person name="Skrzypek M.S."/>
            <person name="Soll D."/>
            <person name="Staggs R."/>
            <person name="Stansfield I."/>
            <person name="Stumpf M.P."/>
            <person name="Sudbery P.E."/>
            <person name="Srikantha T."/>
            <person name="Zeng Q."/>
            <person name="Berman J."/>
            <person name="Berriman M."/>
            <person name="Heitman J."/>
            <person name="Gow N.A."/>
            <person name="Lorenz M.C."/>
            <person name="Birren B.W."/>
            <person name="Kellis M."/>
            <person name="Cuomo C.A."/>
        </authorList>
    </citation>
    <scope>NUCLEOTIDE SEQUENCE [LARGE SCALE GENOMIC DNA]</scope>
    <source>
        <strain evidence="8">ATCC 11503 / BCRC 21390 / CBS 2605 / JCM 1781 / NBRC 1676 / NRRL YB-4239</strain>
    </source>
</reference>
<comment type="subcellular location">
    <subcellularLocation>
        <location evidence="1">Endomembrane system</location>
        <topology evidence="1">Multi-pass membrane protein</topology>
    </subcellularLocation>
    <subcellularLocation>
        <location evidence="5">Endoplasmic reticulum membrane</location>
    </subcellularLocation>
</comment>
<feature type="transmembrane region" description="Helical" evidence="5">
    <location>
        <begin position="133"/>
        <end position="154"/>
    </location>
</feature>
<dbReference type="PANTHER" id="PTHR14624:SF0">
    <property type="entry name" value="POLYPRENOL REDUCTASE"/>
    <property type="match status" value="1"/>
</dbReference>
<organism evidence="7 8">
    <name type="scientific">Lodderomyces elongisporus (strain ATCC 11503 / CBS 2605 / JCM 1781 / NBRC 1676 / NRRL YB-4239)</name>
    <name type="common">Yeast</name>
    <name type="synonym">Saccharomyces elongisporus</name>
    <dbReference type="NCBI Taxonomy" id="379508"/>
    <lineage>
        <taxon>Eukaryota</taxon>
        <taxon>Fungi</taxon>
        <taxon>Dikarya</taxon>
        <taxon>Ascomycota</taxon>
        <taxon>Saccharomycotina</taxon>
        <taxon>Pichiomycetes</taxon>
        <taxon>Debaryomycetaceae</taxon>
        <taxon>Candida/Lodderomyces clade</taxon>
        <taxon>Lodderomyces</taxon>
    </lineage>
</organism>
<dbReference type="OMA" id="RFYETNF"/>
<dbReference type="GeneID" id="5233566"/>
<dbReference type="PANTHER" id="PTHR14624">
    <property type="entry name" value="DFG10 PROTEIN"/>
    <property type="match status" value="1"/>
</dbReference>
<sequence length="275" mass="31497">MNFSDQIQLLICFIYGLLISSILLVTFAQPLRTLLKYGKNLQVSGNKSSNQFVNFVAVKFVVPKQWFKHFYICLFSLATASFFYPCHENTIKPASAAFKNIKIIQILLWLQGGRRLIESYAVTKFSPKSTMNFSHYIVGMAHYILISTATYFGLWESCSASTALTTTDYILIFAYGVAVVQQFKVHNYLANLRKYSLPQFKVVASPHYFWEIVIYTVLFTFSVKERVNMISASFLAALAFVSVNLSITSLETYKFYVQKYGHDFKLRWAILPGIL</sequence>
<evidence type="ECO:0000313" key="8">
    <source>
        <dbReference type="Proteomes" id="UP000001996"/>
    </source>
</evidence>
<feature type="domain" description="3-oxo-5-alpha-steroid 4-dehydrogenase C-terminal" evidence="6">
    <location>
        <begin position="143"/>
        <end position="275"/>
    </location>
</feature>
<feature type="transmembrane region" description="Helical" evidence="5">
    <location>
        <begin position="6"/>
        <end position="27"/>
    </location>
</feature>
<evidence type="ECO:0000259" key="6">
    <source>
        <dbReference type="Pfam" id="PF02544"/>
    </source>
</evidence>
<name>A5DYW8_LODEL</name>